<comment type="caution">
    <text evidence="2">The sequence shown here is derived from an EMBL/GenBank/DDBJ whole genome shotgun (WGS) entry which is preliminary data.</text>
</comment>
<reference evidence="1" key="1">
    <citation type="journal article" date="2014" name="Int. J. Syst. Evol. Microbiol.">
        <title>Complete genome of a new Firmicutes species belonging to the dominant human colonic microbiota ('Ruminococcus bicirculans') reveals two chromosomes and a selective capacity to utilize plant glucans.</title>
        <authorList>
            <consortium name="NISC Comparative Sequencing Program"/>
            <person name="Wegmann U."/>
            <person name="Louis P."/>
            <person name="Goesmann A."/>
            <person name="Henrissat B."/>
            <person name="Duncan S.H."/>
            <person name="Flint H.J."/>
        </authorList>
    </citation>
    <scope>NUCLEOTIDE SEQUENCE</scope>
    <source>
        <strain evidence="1">CGMCC 1.15644</strain>
    </source>
</reference>
<reference evidence="2 3" key="3">
    <citation type="submission" date="2019-03" db="EMBL/GenBank/DDBJ databases">
        <title>Genomic Encyclopedia of Type Strains, Phase IV (KMG-IV): sequencing the most valuable type-strain genomes for metagenomic binning, comparative biology and taxonomic classification.</title>
        <authorList>
            <person name="Goeker M."/>
        </authorList>
    </citation>
    <scope>NUCLEOTIDE SEQUENCE [LARGE SCALE GENOMIC DNA]</scope>
    <source>
        <strain evidence="2 3">DSM 103236</strain>
    </source>
</reference>
<accession>A0A4R2HBV1</accession>
<gene>
    <name evidence="2" type="ORF">EV200_104145</name>
    <name evidence="1" type="ORF">GCM10011413_12660</name>
</gene>
<name>A0A4R2HBV1_9SPHI</name>
<dbReference type="RefSeq" id="WP_132532606.1">
    <property type="nucleotide sequence ID" value="NZ_BMJO01000002.1"/>
</dbReference>
<dbReference type="EMBL" id="BMJO01000002">
    <property type="protein sequence ID" value="GGE48044.1"/>
    <property type="molecule type" value="Genomic_DNA"/>
</dbReference>
<evidence type="ECO:0000313" key="1">
    <source>
        <dbReference type="EMBL" id="GGE48044.1"/>
    </source>
</evidence>
<dbReference type="OrthoDB" id="943693at2"/>
<reference evidence="1" key="4">
    <citation type="submission" date="2024-05" db="EMBL/GenBank/DDBJ databases">
        <authorList>
            <person name="Sun Q."/>
            <person name="Zhou Y."/>
        </authorList>
    </citation>
    <scope>NUCLEOTIDE SEQUENCE</scope>
    <source>
        <strain evidence="1">CGMCC 1.15644</strain>
    </source>
</reference>
<evidence type="ECO:0000313" key="3">
    <source>
        <dbReference type="Proteomes" id="UP000295684"/>
    </source>
</evidence>
<protein>
    <submittedName>
        <fullName evidence="2">Uncharacterized protein</fullName>
    </submittedName>
</protein>
<proteinExistence type="predicted"/>
<dbReference type="Proteomes" id="UP000622648">
    <property type="component" value="Unassembled WGS sequence"/>
</dbReference>
<sequence length="265" mass="30629">MNHITLYKNTDWHHQLQSKLEDSGIECHFFLEHDFKLLSLAKSKILIHLADVNNRFQPVDFLQLQEKYNDSGIKLIHLWEDIWRTRPLQVLARIKSLLGLNVRIHGRKTKVYKIEKPVADQFIDENHLQGSVSSRHKLGLFEGEQLVAVATFSALRKMNHTENYKSAELIRFAVKAGYTITGGLSKLIKHFYLLQKSNDLMTYADRDWSGGEAYLTLGFALTGILEPQQFLLDENLNRKLKKDQEVQGNNPITFNTGSFKFILSF</sequence>
<dbReference type="Proteomes" id="UP000295684">
    <property type="component" value="Unassembled WGS sequence"/>
</dbReference>
<keyword evidence="4" id="KW-1185">Reference proteome</keyword>
<dbReference type="AlphaFoldDB" id="A0A4R2HBV1"/>
<evidence type="ECO:0000313" key="4">
    <source>
        <dbReference type="Proteomes" id="UP000622648"/>
    </source>
</evidence>
<evidence type="ECO:0000313" key="2">
    <source>
        <dbReference type="EMBL" id="TCO25109.1"/>
    </source>
</evidence>
<dbReference type="EMBL" id="SLWO01000004">
    <property type="protein sequence ID" value="TCO25109.1"/>
    <property type="molecule type" value="Genomic_DNA"/>
</dbReference>
<organism evidence="2 3">
    <name type="scientific">Pedobacter psychrotolerans</name>
    <dbReference type="NCBI Taxonomy" id="1843235"/>
    <lineage>
        <taxon>Bacteria</taxon>
        <taxon>Pseudomonadati</taxon>
        <taxon>Bacteroidota</taxon>
        <taxon>Sphingobacteriia</taxon>
        <taxon>Sphingobacteriales</taxon>
        <taxon>Sphingobacteriaceae</taxon>
        <taxon>Pedobacter</taxon>
    </lineage>
</organism>
<reference evidence="4" key="2">
    <citation type="journal article" date="2019" name="Int. J. Syst. Evol. Microbiol.">
        <title>The Global Catalogue of Microorganisms (GCM) 10K type strain sequencing project: providing services to taxonomists for standard genome sequencing and annotation.</title>
        <authorList>
            <consortium name="The Broad Institute Genomics Platform"/>
            <consortium name="The Broad Institute Genome Sequencing Center for Infectious Disease"/>
            <person name="Wu L."/>
            <person name="Ma J."/>
        </authorList>
    </citation>
    <scope>NUCLEOTIDE SEQUENCE [LARGE SCALE GENOMIC DNA]</scope>
    <source>
        <strain evidence="4">CGMCC 1.15644</strain>
    </source>
</reference>